<dbReference type="Gene3D" id="1.20.120.680">
    <property type="entry name" value="Formiminotetrahydrofolate cyclodeaminase monomer, up-and-down helical bundle"/>
    <property type="match status" value="1"/>
</dbReference>
<sequence>MVSRLTLNKEKWADGHEAAEYVISESLRDLEYALILADMDAQAFGRVMAAYRLPRGDDDEKDMRTQAIRIATIRAAEAPLDTATKALELLSNLETLCVSCNSNTLTDLASSAELSFTAANIAAMNVRINLDFIEGEDVDILSSRINGVVDASRTSVEKVRSKVKERLGWT</sequence>
<dbReference type="InterPro" id="IPR007044">
    <property type="entry name" value="Cyclodeamin/CycHdrlase"/>
</dbReference>
<protein>
    <recommendedName>
        <fullName evidence="1">Cyclodeaminase/cyclohydrolase domain-containing protein</fullName>
    </recommendedName>
</protein>
<proteinExistence type="predicted"/>
<dbReference type="Pfam" id="PF04961">
    <property type="entry name" value="FTCD_C"/>
    <property type="match status" value="1"/>
</dbReference>
<evidence type="ECO:0000313" key="2">
    <source>
        <dbReference type="EMBL" id="SVB43280.1"/>
    </source>
</evidence>
<feature type="domain" description="Cyclodeaminase/cyclohydrolase" evidence="1">
    <location>
        <begin position="1"/>
        <end position="137"/>
    </location>
</feature>
<gene>
    <name evidence="2" type="ORF">METZ01_LOCUS196134</name>
</gene>
<dbReference type="GO" id="GO:0003824">
    <property type="term" value="F:catalytic activity"/>
    <property type="evidence" value="ECO:0007669"/>
    <property type="project" value="InterPro"/>
</dbReference>
<name>A0A382DXV6_9ZZZZ</name>
<dbReference type="AlphaFoldDB" id="A0A382DXV6"/>
<accession>A0A382DXV6</accession>
<dbReference type="SUPFAM" id="SSF101262">
    <property type="entry name" value="Methenyltetrahydrofolate cyclohydrolase-like"/>
    <property type="match status" value="1"/>
</dbReference>
<evidence type="ECO:0000259" key="1">
    <source>
        <dbReference type="Pfam" id="PF04961"/>
    </source>
</evidence>
<dbReference type="EMBL" id="UINC01041678">
    <property type="protein sequence ID" value="SVB43280.1"/>
    <property type="molecule type" value="Genomic_DNA"/>
</dbReference>
<dbReference type="InterPro" id="IPR036178">
    <property type="entry name" value="Formintransfe-cycloase-like_sf"/>
</dbReference>
<reference evidence="2" key="1">
    <citation type="submission" date="2018-05" db="EMBL/GenBank/DDBJ databases">
        <authorList>
            <person name="Lanie J.A."/>
            <person name="Ng W.-L."/>
            <person name="Kazmierczak K.M."/>
            <person name="Andrzejewski T.M."/>
            <person name="Davidsen T.M."/>
            <person name="Wayne K.J."/>
            <person name="Tettelin H."/>
            <person name="Glass J.I."/>
            <person name="Rusch D."/>
            <person name="Podicherti R."/>
            <person name="Tsui H.-C.T."/>
            <person name="Winkler M.E."/>
        </authorList>
    </citation>
    <scope>NUCLEOTIDE SEQUENCE</scope>
</reference>
<organism evidence="2">
    <name type="scientific">marine metagenome</name>
    <dbReference type="NCBI Taxonomy" id="408172"/>
    <lineage>
        <taxon>unclassified sequences</taxon>
        <taxon>metagenomes</taxon>
        <taxon>ecological metagenomes</taxon>
    </lineage>
</organism>